<evidence type="ECO:0000313" key="2">
    <source>
        <dbReference type="Proteomes" id="UP000263185"/>
    </source>
</evidence>
<sequence>MKLTHSQRATARHLGMSEDDYLKRDRLIDLTRSTMLKVHAQLAEALAEHDRVGAELGDHAPRILVESLREIQDKVDDYLRCSGCGVHPGQRHQSGCDVARCKECGWQDIFCDCEEKSDEMTLWTGEWPGKAEVAEYQLLDLNMLAVFQARGLLVWDRDDERLYQAPDHDDERWQTKVAEYVEAEQKMSDKIMANWHRSWTP</sequence>
<dbReference type="GeneID" id="64764221"/>
<dbReference type="EMBL" id="MH697579">
    <property type="protein sequence ID" value="AXQ51834.1"/>
    <property type="molecule type" value="Genomic_DNA"/>
</dbReference>
<organism evidence="1 2">
    <name type="scientific">Mycobacterium phage Cane17</name>
    <dbReference type="NCBI Taxonomy" id="2301548"/>
    <lineage>
        <taxon>Viruses</taxon>
        <taxon>Duplodnaviria</taxon>
        <taxon>Heunggongvirae</taxon>
        <taxon>Uroviricota</taxon>
        <taxon>Caudoviricetes</taxon>
        <taxon>Ceeclamvirinae</taxon>
        <taxon>Bixzunavirus</taxon>
        <taxon>Bixzunavirus cane17</taxon>
    </lineage>
</organism>
<gene>
    <name evidence="1" type="primary">254</name>
    <name evidence="1" type="ORF">SEA_CANE17_254</name>
</gene>
<dbReference type="RefSeq" id="YP_010057406.1">
    <property type="nucleotide sequence ID" value="NC_054716.1"/>
</dbReference>
<name>A0A346N949_9CAUD</name>
<evidence type="ECO:0000313" key="1">
    <source>
        <dbReference type="EMBL" id="AXQ51834.1"/>
    </source>
</evidence>
<reference evidence="1 2" key="1">
    <citation type="submission" date="2018-07" db="EMBL/GenBank/DDBJ databases">
        <authorList>
            <person name="Fast K.M."/>
            <person name="Castleberry S."/>
            <person name="Jones I.K."/>
            <person name="Larrimore J.D."/>
            <person name="Long C.A."/>
            <person name="Pritchett N.C."/>
            <person name="Keener T."/>
            <person name="Sandel M.W."/>
            <person name="Bollivar D.W."/>
            <person name="Garlena R.A."/>
            <person name="Russell D.A."/>
            <person name="Pope W.H."/>
            <person name="Jacobs-Sera D."/>
            <person name="Hatfull G.F."/>
        </authorList>
    </citation>
    <scope>NUCLEOTIDE SEQUENCE [LARGE SCALE GENOMIC DNA]</scope>
</reference>
<dbReference type="KEGG" id="vg:64764221"/>
<protein>
    <submittedName>
        <fullName evidence="1">Uncharacterized protein</fullName>
    </submittedName>
</protein>
<accession>A0A346N949</accession>
<keyword evidence="2" id="KW-1185">Reference proteome</keyword>
<dbReference type="Proteomes" id="UP000263185">
    <property type="component" value="Segment"/>
</dbReference>
<proteinExistence type="predicted"/>